<evidence type="ECO:0000313" key="1">
    <source>
        <dbReference type="EMBL" id="KAK2641168.1"/>
    </source>
</evidence>
<reference evidence="1" key="1">
    <citation type="journal article" date="2023" name="Plant J.">
        <title>Genome sequences and population genomics provide insights into the demographic history, inbreeding, and mutation load of two 'living fossil' tree species of Dipteronia.</title>
        <authorList>
            <person name="Feng Y."/>
            <person name="Comes H.P."/>
            <person name="Chen J."/>
            <person name="Zhu S."/>
            <person name="Lu R."/>
            <person name="Zhang X."/>
            <person name="Li P."/>
            <person name="Qiu J."/>
            <person name="Olsen K.M."/>
            <person name="Qiu Y."/>
        </authorList>
    </citation>
    <scope>NUCLEOTIDE SEQUENCE</scope>
    <source>
        <strain evidence="1">KIB01</strain>
    </source>
</reference>
<dbReference type="PANTHER" id="PTHR19446">
    <property type="entry name" value="REVERSE TRANSCRIPTASES"/>
    <property type="match status" value="1"/>
</dbReference>
<proteinExistence type="predicted"/>
<evidence type="ECO:0000313" key="2">
    <source>
        <dbReference type="Proteomes" id="UP001280121"/>
    </source>
</evidence>
<comment type="caution">
    <text evidence="1">The sequence shown here is derived from an EMBL/GenBank/DDBJ whole genome shotgun (WGS) entry which is preliminary data.</text>
</comment>
<dbReference type="Proteomes" id="UP001280121">
    <property type="component" value="Unassembled WGS sequence"/>
</dbReference>
<protein>
    <recommendedName>
        <fullName evidence="3">Reverse transcriptase domain-containing protein</fullName>
    </recommendedName>
</protein>
<organism evidence="1 2">
    <name type="scientific">Dipteronia dyeriana</name>
    <dbReference type="NCBI Taxonomy" id="168575"/>
    <lineage>
        <taxon>Eukaryota</taxon>
        <taxon>Viridiplantae</taxon>
        <taxon>Streptophyta</taxon>
        <taxon>Embryophyta</taxon>
        <taxon>Tracheophyta</taxon>
        <taxon>Spermatophyta</taxon>
        <taxon>Magnoliopsida</taxon>
        <taxon>eudicotyledons</taxon>
        <taxon>Gunneridae</taxon>
        <taxon>Pentapetalae</taxon>
        <taxon>rosids</taxon>
        <taxon>malvids</taxon>
        <taxon>Sapindales</taxon>
        <taxon>Sapindaceae</taxon>
        <taxon>Hippocastanoideae</taxon>
        <taxon>Acereae</taxon>
        <taxon>Dipteronia</taxon>
    </lineage>
</organism>
<keyword evidence="2" id="KW-1185">Reference proteome</keyword>
<dbReference type="EMBL" id="JANJYI010000007">
    <property type="protein sequence ID" value="KAK2641168.1"/>
    <property type="molecule type" value="Genomic_DNA"/>
</dbReference>
<accession>A0AAD9TSY7</accession>
<dbReference type="AlphaFoldDB" id="A0AAD9TSY7"/>
<evidence type="ECO:0008006" key="3">
    <source>
        <dbReference type="Google" id="ProtNLM"/>
    </source>
</evidence>
<gene>
    <name evidence="1" type="ORF">Ddye_022931</name>
</gene>
<name>A0AAD9TSY7_9ROSI</name>
<sequence length="281" mass="33247">MFGCIFQKKRRILARISDIQISLGIRFRLSLANPEVKLYEEYNHIIELEEIFWLRKSRNTWLIEGDRNMKFFHMSMMVTRRRNMLEGLKGEDGVWRCDKESMRDVATSYFKNLFLGMPCAINYDCISQLFPYLEDNVIADLSKVVSEEEVRYGLFGIRGLKKPGLDGYHAIFFQNQWDVFKEGLVKFMVVSFRLRMFPAELNQTIITLVPKVLSPLDMTKLRPISLRNIIYKIPDNIIVAQEVLHKFRIMKGKQRCIAWKIDIAKAYDKLQWNFIRSVLLK</sequence>